<evidence type="ECO:0008006" key="3">
    <source>
        <dbReference type="Google" id="ProtNLM"/>
    </source>
</evidence>
<name>A0ABT7B6R0_9CYAN</name>
<dbReference type="EMBL" id="JAQOSO010000069">
    <property type="protein sequence ID" value="MDJ1174835.1"/>
    <property type="molecule type" value="Genomic_DNA"/>
</dbReference>
<sequence length="87" mass="10136">MELSPAYIKWREDTIQEGIQQGLQQSVQRQRLMIEALLRTRFGELDESLLGIIDALLALSPDEFMPLCLQCSREELLERFDDRPNDV</sequence>
<protein>
    <recommendedName>
        <fullName evidence="3">DUF4351 domain-containing protein</fullName>
    </recommendedName>
</protein>
<proteinExistence type="predicted"/>
<comment type="caution">
    <text evidence="1">The sequence shown here is derived from an EMBL/GenBank/DDBJ whole genome shotgun (WGS) entry which is preliminary data.</text>
</comment>
<dbReference type="RefSeq" id="WP_283767155.1">
    <property type="nucleotide sequence ID" value="NZ_JAQOSO010000069.1"/>
</dbReference>
<evidence type="ECO:0000313" key="1">
    <source>
        <dbReference type="EMBL" id="MDJ1174835.1"/>
    </source>
</evidence>
<accession>A0ABT7B6R0</accession>
<reference evidence="1 2" key="1">
    <citation type="submission" date="2023-01" db="EMBL/GenBank/DDBJ databases">
        <title>Novel diversity within Roseofilum (Cyanobacteria; Desertifilaceae) from marine benthic mats with descriptions of four novel species.</title>
        <authorList>
            <person name="Wang Y."/>
            <person name="Berthold D.E."/>
            <person name="Hu J."/>
            <person name="Lefler F.W."/>
            <person name="Laughinghouse H.D. IV."/>
        </authorList>
    </citation>
    <scope>NUCLEOTIDE SEQUENCE [LARGE SCALE GENOMIC DNA]</scope>
    <source>
        <strain evidence="1 2">BLCC-M114</strain>
    </source>
</reference>
<dbReference type="Proteomes" id="UP001235849">
    <property type="component" value="Unassembled WGS sequence"/>
</dbReference>
<keyword evidence="2" id="KW-1185">Reference proteome</keyword>
<gene>
    <name evidence="1" type="ORF">PMG25_12090</name>
</gene>
<organism evidence="1 2">
    <name type="scientific">Roseofilum capinflatum BLCC-M114</name>
    <dbReference type="NCBI Taxonomy" id="3022440"/>
    <lineage>
        <taxon>Bacteria</taxon>
        <taxon>Bacillati</taxon>
        <taxon>Cyanobacteriota</taxon>
        <taxon>Cyanophyceae</taxon>
        <taxon>Desertifilales</taxon>
        <taxon>Desertifilaceae</taxon>
        <taxon>Roseofilum</taxon>
        <taxon>Roseofilum capinflatum</taxon>
    </lineage>
</organism>
<evidence type="ECO:0000313" key="2">
    <source>
        <dbReference type="Proteomes" id="UP001235849"/>
    </source>
</evidence>